<evidence type="ECO:0000256" key="1">
    <source>
        <dbReference type="SAM" id="MobiDB-lite"/>
    </source>
</evidence>
<evidence type="ECO:0000313" key="2">
    <source>
        <dbReference type="EMBL" id="KRX05164.1"/>
    </source>
</evidence>
<dbReference type="AlphaFoldDB" id="A0A0V0QSD0"/>
<feature type="region of interest" description="Disordered" evidence="1">
    <location>
        <begin position="347"/>
        <end position="385"/>
    </location>
</feature>
<keyword evidence="3" id="KW-1185">Reference proteome</keyword>
<feature type="compositionally biased region" description="Basic and acidic residues" evidence="1">
    <location>
        <begin position="352"/>
        <end position="363"/>
    </location>
</feature>
<accession>A0A0V0QSD0</accession>
<comment type="caution">
    <text evidence="2">The sequence shown here is derived from an EMBL/GenBank/DDBJ whole genome shotgun (WGS) entry which is preliminary data.</text>
</comment>
<organism evidence="2 3">
    <name type="scientific">Pseudocohnilembus persalinus</name>
    <name type="common">Ciliate</name>
    <dbReference type="NCBI Taxonomy" id="266149"/>
    <lineage>
        <taxon>Eukaryota</taxon>
        <taxon>Sar</taxon>
        <taxon>Alveolata</taxon>
        <taxon>Ciliophora</taxon>
        <taxon>Intramacronucleata</taxon>
        <taxon>Oligohymenophorea</taxon>
        <taxon>Scuticociliatia</taxon>
        <taxon>Philasterida</taxon>
        <taxon>Pseudocohnilembidae</taxon>
        <taxon>Pseudocohnilembus</taxon>
    </lineage>
</organism>
<dbReference type="Proteomes" id="UP000054937">
    <property type="component" value="Unassembled WGS sequence"/>
</dbReference>
<proteinExistence type="predicted"/>
<name>A0A0V0QSD0_PSEPJ</name>
<evidence type="ECO:0000313" key="3">
    <source>
        <dbReference type="Proteomes" id="UP000054937"/>
    </source>
</evidence>
<dbReference type="EMBL" id="LDAU01000110">
    <property type="protein sequence ID" value="KRX05164.1"/>
    <property type="molecule type" value="Genomic_DNA"/>
</dbReference>
<protein>
    <submittedName>
        <fullName evidence="2">Uncharacterized protein</fullName>
    </submittedName>
</protein>
<feature type="compositionally biased region" description="Low complexity" evidence="1">
    <location>
        <begin position="364"/>
        <end position="373"/>
    </location>
</feature>
<feature type="region of interest" description="Disordered" evidence="1">
    <location>
        <begin position="236"/>
        <end position="314"/>
    </location>
</feature>
<feature type="compositionally biased region" description="Acidic residues" evidence="1">
    <location>
        <begin position="237"/>
        <end position="248"/>
    </location>
</feature>
<feature type="compositionally biased region" description="Polar residues" evidence="1">
    <location>
        <begin position="284"/>
        <end position="300"/>
    </location>
</feature>
<sequence length="1268" mass="149509">MFKMINQINHYTNTKKFGVNIGNFDVIESFNNQYPNLQNQKEDQEEEQESVYNILKFNFSKNNFYYKDLNTKLLQRKSLKKRLSLQQIQQQQKLKQNQEKQDQDQNDDKDILDQIDLPFSLDKIDEKFQQKINFIEANSKLNIFFFNEIQYDFQFCNVQQLLFFNLLESKCEKLTINVSYNPQILFNTRLEQNRNQLELANLSNNNPSSIQNIQPNTQIVDQIPTLKDQINIQIHQEDEEENNDDDSDQINQKDGNYKNEQKINLRNNKDNQNDQKIEKVNPDYQKNNIQDYKGSISPQENIKVDETEDYEKQESNRVLLKKFETKLELVKNQTSNTSINYQQQIQEDVSDQENKNQAKKEEQQQQQAIQNNKVSQNQLRKKKRKIQTTLTKDKNYLELNSYVNYENIQQDLFIFGELDKLCTLFDDQQSKSINSLQLNLLKVNTNTNIQQTLKHSPSAQNGSGTNFTVCDLQTQLQFTSQLYFKELRITMQHNYLDNKGLSKFFGLLSKNSSLNTLYMDISLNDITDNIFYLMLKNEIIDQTIPSVEYLEINISNNSLSDLILGFYSFYYLILNLFNKLKTLKINVSNNPKMNCILKEIMKAQEINANYLSPKNRKQFFSSLKSQQISSYLCYQRENMTQLENLSIDFSGCNIGNPAYQGEQNEQNLKIFHDKNIILDQNSLKIKHIKDQKYMVGRQINNFKNVKKQQKNMVKNKQIDICLPINDNLVAQKHFQIFYYNHCVFVKPLQNKPVYHLLENKNLYSIFNFYKFYIGNPQDKRSIEIQISCLPQNYNQQVIRDELLTVATSKNTKLKNIQNKYQHLIPIDDYLAEYLESYNLTLSNKLPQQMQQITENTMKLSKTSIITNNQKNTVSEIDTFSELPKENQLTTYQQLQSPQSHALLSPQQQTTQQLLPKLDSDNQIQQHLSDQEHIEYLKKKNLSDLNGQVKNLMKKKRKFSQQAPPLKNFCENNKIQNNIKISNKQSLQFLKQPNSNIFLQKNFPYLFAPNKEQPSENNSQNQKLQQPYNEHLTTTVDSKQKPAQQQQQKDLKYFVTNNQKKNSSLSSFNSNFQNPMSTNKEVLENYQDRPIKKYLLQKNSNSQNELYIHYRSEQDELGHQEHKSLNYYEDFEQEVTISVKLQNVTQIHKFKLEKGQYFTIGTSPSANDILISKNHKIFKDIKLNNQGDFNLCQIGRSPEGIWYISKKQNIENLDLFYQYGDNENNDIIKQQQKKNNQDIYQIKKESRILIGNNLLTVNNISINKTQSKK</sequence>
<feature type="compositionally biased region" description="Basic and acidic residues" evidence="1">
    <location>
        <begin position="255"/>
        <end position="281"/>
    </location>
</feature>
<feature type="compositionally biased region" description="Basic and acidic residues" evidence="1">
    <location>
        <begin position="302"/>
        <end position="314"/>
    </location>
</feature>
<reference evidence="2 3" key="1">
    <citation type="journal article" date="2015" name="Sci. Rep.">
        <title>Genome of the facultative scuticociliatosis pathogen Pseudocohnilembus persalinus provides insight into its virulence through horizontal gene transfer.</title>
        <authorList>
            <person name="Xiong J."/>
            <person name="Wang G."/>
            <person name="Cheng J."/>
            <person name="Tian M."/>
            <person name="Pan X."/>
            <person name="Warren A."/>
            <person name="Jiang C."/>
            <person name="Yuan D."/>
            <person name="Miao W."/>
        </authorList>
    </citation>
    <scope>NUCLEOTIDE SEQUENCE [LARGE SCALE GENOMIC DNA]</scope>
    <source>
        <strain evidence="2">36N120E</strain>
    </source>
</reference>
<gene>
    <name evidence="2" type="ORF">PPERSA_06798</name>
</gene>
<dbReference type="InParanoid" id="A0A0V0QSD0"/>